<dbReference type="PANTHER" id="PTHR24148:SF73">
    <property type="entry name" value="HET DOMAIN PROTEIN (AFU_ORTHOLOGUE AFUA_8G01020)"/>
    <property type="match status" value="1"/>
</dbReference>
<dbReference type="PANTHER" id="PTHR24148">
    <property type="entry name" value="ANKYRIN REPEAT DOMAIN-CONTAINING PROTEIN 39 HOMOLOG-RELATED"/>
    <property type="match status" value="1"/>
</dbReference>
<reference evidence="1 2" key="1">
    <citation type="submission" date="2019-06" db="EMBL/GenBank/DDBJ databases">
        <title>Genome Sequence of the Brown Rot Fungal Pathogen Monilinia laxa.</title>
        <authorList>
            <person name="De Miccolis Angelini R.M."/>
            <person name="Landi L."/>
            <person name="Abate D."/>
            <person name="Pollastro S."/>
            <person name="Romanazzi G."/>
            <person name="Faretra F."/>
        </authorList>
    </citation>
    <scope>NUCLEOTIDE SEQUENCE [LARGE SCALE GENOMIC DNA]</scope>
    <source>
        <strain evidence="1 2">Mlax316</strain>
    </source>
</reference>
<sequence>MASGDSYANAQFLQDGYVLRATGIVIGKIQKTGLSFRRQLNSGDNNGRGLKVLHEWWNTVVSKKSNSLEDQGAFCRTISCGNWTFNDNNEYAVRMKAIAVTISEQSPQLGFPLSPLSMAKQTLDEKERLALLISAYWTMNRRRLIVSDKGIIGLGPVNSSKEDFMCILPGCRFPVILRKINDHYILVGEAYIDTFMHGEGIHGVKNGLYDLEAFEIH</sequence>
<dbReference type="Proteomes" id="UP000326757">
    <property type="component" value="Unassembled WGS sequence"/>
</dbReference>
<gene>
    <name evidence="1" type="ORF">EYC80_001033</name>
</gene>
<evidence type="ECO:0000313" key="2">
    <source>
        <dbReference type="Proteomes" id="UP000326757"/>
    </source>
</evidence>
<evidence type="ECO:0008006" key="3">
    <source>
        <dbReference type="Google" id="ProtNLM"/>
    </source>
</evidence>
<proteinExistence type="predicted"/>
<organism evidence="1 2">
    <name type="scientific">Monilinia laxa</name>
    <name type="common">Brown rot fungus</name>
    <name type="synonym">Sclerotinia laxa</name>
    <dbReference type="NCBI Taxonomy" id="61186"/>
    <lineage>
        <taxon>Eukaryota</taxon>
        <taxon>Fungi</taxon>
        <taxon>Dikarya</taxon>
        <taxon>Ascomycota</taxon>
        <taxon>Pezizomycotina</taxon>
        <taxon>Leotiomycetes</taxon>
        <taxon>Helotiales</taxon>
        <taxon>Sclerotiniaceae</taxon>
        <taxon>Monilinia</taxon>
    </lineage>
</organism>
<protein>
    <recommendedName>
        <fullName evidence="3">Heterokaryon incompatibility domain-containing protein</fullName>
    </recommendedName>
</protein>
<dbReference type="EMBL" id="VIGI01000006">
    <property type="protein sequence ID" value="KAB8298875.1"/>
    <property type="molecule type" value="Genomic_DNA"/>
</dbReference>
<dbReference type="Pfam" id="PF26639">
    <property type="entry name" value="Het-6_barrel"/>
    <property type="match status" value="1"/>
</dbReference>
<dbReference type="InterPro" id="IPR052895">
    <property type="entry name" value="HetReg/Transcr_Mod"/>
</dbReference>
<evidence type="ECO:0000313" key="1">
    <source>
        <dbReference type="EMBL" id="KAB8298875.1"/>
    </source>
</evidence>
<accession>A0A5N6K7X4</accession>
<dbReference type="AlphaFoldDB" id="A0A5N6K7X4"/>
<name>A0A5N6K7X4_MONLA</name>
<keyword evidence="2" id="KW-1185">Reference proteome</keyword>
<comment type="caution">
    <text evidence="1">The sequence shown here is derived from an EMBL/GenBank/DDBJ whole genome shotgun (WGS) entry which is preliminary data.</text>
</comment>
<dbReference type="OrthoDB" id="194358at2759"/>